<dbReference type="EMBL" id="JAAAMU010000005">
    <property type="protein sequence ID" value="NBC69549.1"/>
    <property type="molecule type" value="Genomic_DNA"/>
</dbReference>
<evidence type="ECO:0000259" key="1">
    <source>
        <dbReference type="Pfam" id="PF01261"/>
    </source>
</evidence>
<dbReference type="InterPro" id="IPR036237">
    <property type="entry name" value="Xyl_isomerase-like_sf"/>
</dbReference>
<dbReference type="SUPFAM" id="SSF51658">
    <property type="entry name" value="Xylose isomerase-like"/>
    <property type="match status" value="1"/>
</dbReference>
<dbReference type="PANTHER" id="PTHR12110:SF21">
    <property type="entry name" value="XYLOSE ISOMERASE-LIKE TIM BARREL DOMAIN-CONTAINING PROTEIN"/>
    <property type="match status" value="1"/>
</dbReference>
<keyword evidence="3" id="KW-1185">Reference proteome</keyword>
<sequence>MTIACSTSIRSGSSLEAALAEVGGLGFSRVDLLAIDGWAHINPSDLARDYEGERDRLTSLLAQYKLQPLALNTGTGPQLHDRSEPSNRRRIEEIQAIIRLMNDYEITLAAIQPRNNDPGRPWSDVLADCVATLREYDALGRAAGITFALELHVNSPFETLEQAKRLVDAMPQIRLVYDPTHFVMQGIDIRETEWLMDYASHVHLRDASLGRMQTAFGAGGVDFDWVLGTLAARGYAGHFSIEYLEEGGVDWTADILALRDRISRYFPE</sequence>
<dbReference type="InterPro" id="IPR050312">
    <property type="entry name" value="IolE/XylAMocC-like"/>
</dbReference>
<gene>
    <name evidence="2" type="ORF">GT003_11145</name>
</gene>
<organism evidence="2 3">
    <name type="scientific">Paenibacillus sacheonensis</name>
    <dbReference type="NCBI Taxonomy" id="742054"/>
    <lineage>
        <taxon>Bacteria</taxon>
        <taxon>Bacillati</taxon>
        <taxon>Bacillota</taxon>
        <taxon>Bacilli</taxon>
        <taxon>Bacillales</taxon>
        <taxon>Paenibacillaceae</taxon>
        <taxon>Paenibacillus</taxon>
    </lineage>
</organism>
<evidence type="ECO:0000313" key="2">
    <source>
        <dbReference type="EMBL" id="NBC69549.1"/>
    </source>
</evidence>
<dbReference type="Proteomes" id="UP000558113">
    <property type="component" value="Unassembled WGS sequence"/>
</dbReference>
<dbReference type="Pfam" id="PF01261">
    <property type="entry name" value="AP_endonuc_2"/>
    <property type="match status" value="1"/>
</dbReference>
<comment type="caution">
    <text evidence="2">The sequence shown here is derived from an EMBL/GenBank/DDBJ whole genome shotgun (WGS) entry which is preliminary data.</text>
</comment>
<dbReference type="OrthoDB" id="9779184at2"/>
<dbReference type="PANTHER" id="PTHR12110">
    <property type="entry name" value="HYDROXYPYRUVATE ISOMERASE"/>
    <property type="match status" value="1"/>
</dbReference>
<evidence type="ECO:0000313" key="3">
    <source>
        <dbReference type="Proteomes" id="UP000558113"/>
    </source>
</evidence>
<name>A0A7X4YQ59_9BACL</name>
<accession>A0A7X4YQ59</accession>
<dbReference type="Gene3D" id="3.20.20.150">
    <property type="entry name" value="Divalent-metal-dependent TIM barrel enzymes"/>
    <property type="match status" value="1"/>
</dbReference>
<proteinExistence type="predicted"/>
<feature type="domain" description="Xylose isomerase-like TIM barrel" evidence="1">
    <location>
        <begin position="39"/>
        <end position="246"/>
    </location>
</feature>
<dbReference type="RefSeq" id="WP_161697539.1">
    <property type="nucleotide sequence ID" value="NZ_JAAAMU010000005.1"/>
</dbReference>
<protein>
    <submittedName>
        <fullName evidence="2">TIM barrel protein</fullName>
    </submittedName>
</protein>
<dbReference type="InterPro" id="IPR013022">
    <property type="entry name" value="Xyl_isomerase-like_TIM-brl"/>
</dbReference>
<reference evidence="2 3" key="1">
    <citation type="submission" date="2020-01" db="EMBL/GenBank/DDBJ databases">
        <title>Paenibacillus soybeanensis sp. nov. isolated from the nodules of soybean (Glycine max(L.) Merr).</title>
        <authorList>
            <person name="Wang H."/>
        </authorList>
    </citation>
    <scope>NUCLEOTIDE SEQUENCE [LARGE SCALE GENOMIC DNA]</scope>
    <source>
        <strain evidence="2 3">DSM 23054</strain>
    </source>
</reference>
<dbReference type="AlphaFoldDB" id="A0A7X4YQ59"/>